<feature type="transmembrane region" description="Helical" evidence="2">
    <location>
        <begin position="474"/>
        <end position="493"/>
    </location>
</feature>
<evidence type="ECO:0000256" key="1">
    <source>
        <dbReference type="SAM" id="MobiDB-lite"/>
    </source>
</evidence>
<proteinExistence type="predicted"/>
<keyword evidence="2" id="KW-1133">Transmembrane helix</keyword>
<feature type="domain" description="Phospholipid/glycerol acyltransferase" evidence="3">
    <location>
        <begin position="55"/>
        <end position="189"/>
    </location>
</feature>
<keyword evidence="5" id="KW-1185">Reference proteome</keyword>
<feature type="compositionally biased region" description="Polar residues" evidence="1">
    <location>
        <begin position="218"/>
        <end position="230"/>
    </location>
</feature>
<dbReference type="GO" id="GO:0004366">
    <property type="term" value="F:glycerol-3-phosphate O-acyltransferase activity"/>
    <property type="evidence" value="ECO:0007669"/>
    <property type="project" value="TreeGrafter"/>
</dbReference>
<dbReference type="EMBL" id="KZ819665">
    <property type="protein sequence ID" value="PWN28306.1"/>
    <property type="molecule type" value="Genomic_DNA"/>
</dbReference>
<dbReference type="InterPro" id="IPR052744">
    <property type="entry name" value="GPAT/DAPAT"/>
</dbReference>
<evidence type="ECO:0000313" key="4">
    <source>
        <dbReference type="EMBL" id="PWN28306.1"/>
    </source>
</evidence>
<feature type="region of interest" description="Disordered" evidence="1">
    <location>
        <begin position="571"/>
        <end position="627"/>
    </location>
</feature>
<feature type="region of interest" description="Disordered" evidence="1">
    <location>
        <begin position="687"/>
        <end position="710"/>
    </location>
</feature>
<dbReference type="InterPro" id="IPR002123">
    <property type="entry name" value="Plipid/glycerol_acylTrfase"/>
</dbReference>
<sequence>MADDSWDSKAITVSRGRGFGPWYSVMRWIGRRCSSHFFSSVEVIGGSSIPKDGPFLLVCTHFSTIMDVAIISAHLPHNRPIHYWAKKGLYRGKLFAWILNDSGNIQVDRQNKSNQDLFKGTFDAMQAGEAIGLFPEGGSYTEPKLHTVKAGAAWAALEYAKFLALDDEGNIKADIKTDVRIVPASINYTEKSRFRSKAVFHIGEAFSVDEYTQEFLSASSTSTDGPTAQDATKLGADPSMYLSAPPTPGPGQGGSDNEGGYLSAASVTSAASLTDGQEAAVRDALKSIGSSAHGVTRRGDRGAKGAVQKLTDRISNELTTITINAPDWRVWHAMKMARDLLFGDNLDVKLLVPISNALITLFIDDDRALPLRQSVLAQDALVRLQMLQLASRTDIPTLNAIAPSVTRTNYAVPSLPRIVGNLAYNAALCIVKAPLYGPLLAFYSPAYFCGWYMSSNYARHEEESMASVKTLTGFPVAFVLHAIFFLLVSSLFLFTPPGLILAAALSVAMRVLTERFVLDDAYRHMKLLVAYSRLFAIQGSGGAGQMKGHEPELAVMLAAVQEAQPVQYTITRAFNPHRKGKGGSSSKGGRGPADAADLLASNNGDHGHSASAALASTGGQSFTGRKRLRRPAAVRCLRLALQTRRETRQVVQSLAAAAISSSFLTRTTTRRHCLALPTNFASYPAAGLGRMPTGQKRKRPSTSTSSFGGCSPVLKDRLELVEVSDFELPVPHRDRPFNTDRHPLNCRSRGRASALAYNISSSVHGPGSTSERSSYTQSRRRKIKDLLLGPNAIGLSCDVINGYITMTIGGKIIETPPCNLSFTLSQTNITPSPVPNSTGHAKWTSLKLTRNGGTVCQPTGTTPASSYILNKYEVSIEQCRLDGTLHRYRYEPSGAYVAHSQWPSLFAALADMITVDTSESLLHAAPAPAESASARYLSGIAVRLREGDSRFPLRATANGMSELFLPYGSTTESRILEVGGRPPRPVNKTIPVVLNISANLASPQDLILCAAKGSNGYFETLRYALVSRENRGSINSWRDFRPAAMGVPAWFVALLINAVRHSQGCHRDELMKVVDVKL</sequence>
<dbReference type="SUPFAM" id="SSF69593">
    <property type="entry name" value="Glycerol-3-phosphate (1)-acyltransferase"/>
    <property type="match status" value="1"/>
</dbReference>
<dbReference type="SMART" id="SM00563">
    <property type="entry name" value="PlsC"/>
    <property type="match status" value="1"/>
</dbReference>
<dbReference type="OrthoDB" id="1044435at2759"/>
<evidence type="ECO:0000313" key="5">
    <source>
        <dbReference type="Proteomes" id="UP000245884"/>
    </source>
</evidence>
<dbReference type="PANTHER" id="PTHR31605:SF0">
    <property type="entry name" value="GLYCEROL-3-PHOSPHATE O-ACYLTRANSFERASE 1"/>
    <property type="match status" value="1"/>
</dbReference>
<feature type="transmembrane region" description="Helical" evidence="2">
    <location>
        <begin position="435"/>
        <end position="453"/>
    </location>
</feature>
<dbReference type="AlphaFoldDB" id="A0A316USN0"/>
<keyword evidence="2" id="KW-0472">Membrane</keyword>
<dbReference type="Proteomes" id="UP000245884">
    <property type="component" value="Unassembled WGS sequence"/>
</dbReference>
<evidence type="ECO:0000259" key="3">
    <source>
        <dbReference type="SMART" id="SM00563"/>
    </source>
</evidence>
<gene>
    <name evidence="4" type="ORF">BDZ90DRAFT_278686</name>
</gene>
<name>A0A316USN0_9BASI</name>
<dbReference type="PANTHER" id="PTHR31605">
    <property type="entry name" value="GLYCEROL-3-PHOSPHATE O-ACYLTRANSFERASE 1"/>
    <property type="match status" value="1"/>
</dbReference>
<organism evidence="4 5">
    <name type="scientific">Jaminaea rosea</name>
    <dbReference type="NCBI Taxonomy" id="1569628"/>
    <lineage>
        <taxon>Eukaryota</taxon>
        <taxon>Fungi</taxon>
        <taxon>Dikarya</taxon>
        <taxon>Basidiomycota</taxon>
        <taxon>Ustilaginomycotina</taxon>
        <taxon>Exobasidiomycetes</taxon>
        <taxon>Microstromatales</taxon>
        <taxon>Microstromatales incertae sedis</taxon>
        <taxon>Jaminaea</taxon>
    </lineage>
</organism>
<dbReference type="GO" id="GO:0008654">
    <property type="term" value="P:phospholipid biosynthetic process"/>
    <property type="evidence" value="ECO:0007669"/>
    <property type="project" value="TreeGrafter"/>
</dbReference>
<dbReference type="GeneID" id="37030935"/>
<feature type="compositionally biased region" description="Gly residues" evidence="1">
    <location>
        <begin position="582"/>
        <end position="591"/>
    </location>
</feature>
<dbReference type="CDD" id="cd07992">
    <property type="entry name" value="LPLAT_AAK14816-like"/>
    <property type="match status" value="1"/>
</dbReference>
<feature type="region of interest" description="Disordered" evidence="1">
    <location>
        <begin position="218"/>
        <end position="261"/>
    </location>
</feature>
<keyword evidence="2" id="KW-0812">Transmembrane</keyword>
<dbReference type="GO" id="GO:0016287">
    <property type="term" value="F:glycerone-phosphate O-acyltransferase activity"/>
    <property type="evidence" value="ECO:0007669"/>
    <property type="project" value="TreeGrafter"/>
</dbReference>
<dbReference type="STRING" id="1569628.A0A316USN0"/>
<dbReference type="RefSeq" id="XP_025362918.1">
    <property type="nucleotide sequence ID" value="XM_025509112.1"/>
</dbReference>
<protein>
    <recommendedName>
        <fullName evidence="3">Phospholipid/glycerol acyltransferase domain-containing protein</fullName>
    </recommendedName>
</protein>
<accession>A0A316USN0</accession>
<dbReference type="Pfam" id="PF01553">
    <property type="entry name" value="Acyltransferase"/>
    <property type="match status" value="1"/>
</dbReference>
<evidence type="ECO:0000256" key="2">
    <source>
        <dbReference type="SAM" id="Phobius"/>
    </source>
</evidence>
<reference evidence="4 5" key="1">
    <citation type="journal article" date="2018" name="Mol. Biol. Evol.">
        <title>Broad Genomic Sampling Reveals a Smut Pathogenic Ancestry of the Fungal Clade Ustilaginomycotina.</title>
        <authorList>
            <person name="Kijpornyongpan T."/>
            <person name="Mondo S.J."/>
            <person name="Barry K."/>
            <person name="Sandor L."/>
            <person name="Lee J."/>
            <person name="Lipzen A."/>
            <person name="Pangilinan J."/>
            <person name="LaButti K."/>
            <person name="Hainaut M."/>
            <person name="Henrissat B."/>
            <person name="Grigoriev I.V."/>
            <person name="Spatafora J.W."/>
            <person name="Aime M.C."/>
        </authorList>
    </citation>
    <scope>NUCLEOTIDE SEQUENCE [LARGE SCALE GENOMIC DNA]</scope>
    <source>
        <strain evidence="4 5">MCA 5214</strain>
    </source>
</reference>
<feature type="region of interest" description="Disordered" evidence="1">
    <location>
        <begin position="758"/>
        <end position="777"/>
    </location>
</feature>